<proteinExistence type="predicted"/>
<evidence type="ECO:0000313" key="3">
    <source>
        <dbReference type="Proteomes" id="UP000640930"/>
    </source>
</evidence>
<keyword evidence="1" id="KW-0732">Signal</keyword>
<accession>A0ABR8XAG8</accession>
<name>A0ABR8XAG8_9BACL</name>
<feature type="signal peptide" evidence="1">
    <location>
        <begin position="1"/>
        <end position="26"/>
    </location>
</feature>
<protein>
    <submittedName>
        <fullName evidence="2">Uncharacterized protein</fullName>
    </submittedName>
</protein>
<sequence length="57" mass="6152">MLKTLLPISAAVLIFSFVAPTTTTQASTVANDSTLVVYTSPSDSIKFLKVNTHIHLF</sequence>
<organism evidence="2 3">
    <name type="scientific">Ureibacillus galli</name>
    <dbReference type="NCBI Taxonomy" id="2762222"/>
    <lineage>
        <taxon>Bacteria</taxon>
        <taxon>Bacillati</taxon>
        <taxon>Bacillota</taxon>
        <taxon>Bacilli</taxon>
        <taxon>Bacillales</taxon>
        <taxon>Caryophanaceae</taxon>
        <taxon>Ureibacillus</taxon>
    </lineage>
</organism>
<dbReference type="EMBL" id="JACSQA010000006">
    <property type="protein sequence ID" value="MBD8026318.1"/>
    <property type="molecule type" value="Genomic_DNA"/>
</dbReference>
<dbReference type="RefSeq" id="WP_191706819.1">
    <property type="nucleotide sequence ID" value="NZ_JACSQA010000006.1"/>
</dbReference>
<gene>
    <name evidence="2" type="ORF">H9636_06565</name>
</gene>
<evidence type="ECO:0000256" key="1">
    <source>
        <dbReference type="SAM" id="SignalP"/>
    </source>
</evidence>
<feature type="chain" id="PRO_5045125502" evidence="1">
    <location>
        <begin position="27"/>
        <end position="57"/>
    </location>
</feature>
<keyword evidence="3" id="KW-1185">Reference proteome</keyword>
<dbReference type="Proteomes" id="UP000640930">
    <property type="component" value="Unassembled WGS sequence"/>
</dbReference>
<evidence type="ECO:0000313" key="2">
    <source>
        <dbReference type="EMBL" id="MBD8026318.1"/>
    </source>
</evidence>
<comment type="caution">
    <text evidence="2">The sequence shown here is derived from an EMBL/GenBank/DDBJ whole genome shotgun (WGS) entry which is preliminary data.</text>
</comment>
<reference evidence="2 3" key="1">
    <citation type="submission" date="2020-08" db="EMBL/GenBank/DDBJ databases">
        <title>A Genomic Blueprint of the Chicken Gut Microbiome.</title>
        <authorList>
            <person name="Gilroy R."/>
            <person name="Ravi A."/>
            <person name="Getino M."/>
            <person name="Pursley I."/>
            <person name="Horton D.L."/>
            <person name="Alikhan N.-F."/>
            <person name="Baker D."/>
            <person name="Gharbi K."/>
            <person name="Hall N."/>
            <person name="Watson M."/>
            <person name="Adriaenssens E.M."/>
            <person name="Foster-Nyarko E."/>
            <person name="Jarju S."/>
            <person name="Secka A."/>
            <person name="Antonio M."/>
            <person name="Oren A."/>
            <person name="Chaudhuri R."/>
            <person name="La Ragione R.M."/>
            <person name="Hildebrand F."/>
            <person name="Pallen M.J."/>
        </authorList>
    </citation>
    <scope>NUCLEOTIDE SEQUENCE [LARGE SCALE GENOMIC DNA]</scope>
    <source>
        <strain evidence="2 3">Re31</strain>
    </source>
</reference>